<dbReference type="AlphaFoldDB" id="A0A382MIC1"/>
<dbReference type="InterPro" id="IPR008775">
    <property type="entry name" value="Phytyl_CoA_dOase-like"/>
</dbReference>
<dbReference type="GO" id="GO:0046872">
    <property type="term" value="F:metal ion binding"/>
    <property type="evidence" value="ECO:0007669"/>
    <property type="project" value="UniProtKB-ARBA"/>
</dbReference>
<gene>
    <name evidence="1" type="ORF">METZ01_LOCUS301607</name>
</gene>
<organism evidence="1">
    <name type="scientific">marine metagenome</name>
    <dbReference type="NCBI Taxonomy" id="408172"/>
    <lineage>
        <taxon>unclassified sequences</taxon>
        <taxon>metagenomes</taxon>
        <taxon>ecological metagenomes</taxon>
    </lineage>
</organism>
<protein>
    <recommendedName>
        <fullName evidence="2">Phytanoyl-CoA dioxygenase</fullName>
    </recommendedName>
</protein>
<dbReference type="PANTHER" id="PTHR20883:SF48">
    <property type="entry name" value="ECTOINE DIOXYGENASE"/>
    <property type="match status" value="1"/>
</dbReference>
<dbReference type="PANTHER" id="PTHR20883">
    <property type="entry name" value="PHYTANOYL-COA DIOXYGENASE DOMAIN CONTAINING 1"/>
    <property type="match status" value="1"/>
</dbReference>
<evidence type="ECO:0000313" key="1">
    <source>
        <dbReference type="EMBL" id="SVC48753.1"/>
    </source>
</evidence>
<name>A0A382MIC1_9ZZZZ</name>
<dbReference type="SUPFAM" id="SSF51197">
    <property type="entry name" value="Clavaminate synthase-like"/>
    <property type="match status" value="1"/>
</dbReference>
<dbReference type="Pfam" id="PF05721">
    <property type="entry name" value="PhyH"/>
    <property type="match status" value="1"/>
</dbReference>
<evidence type="ECO:0008006" key="2">
    <source>
        <dbReference type="Google" id="ProtNLM"/>
    </source>
</evidence>
<dbReference type="Gene3D" id="2.60.120.620">
    <property type="entry name" value="q2cbj1_9rhob like domain"/>
    <property type="match status" value="1"/>
</dbReference>
<proteinExistence type="predicted"/>
<sequence>MSESNSIIENSIPQFKDNFKLAYKYYQNNGFHIEKDIFSKVDCKKLILESTKFKSYLDNSYIPELQPHNHNNFILSLMKKNNLTSIIKKIISKNKEVYGLQSSFFYGVPGTTGSAQHQDGLWVKPEESNAFISAWIPLIDINNHNIGNLYVYKKSHKAGTLDIVEKKIVNSKYQNEGLIKYESRLNTKYKKIVITANRGSIILLHSNVVHGSFDNLSKKNRYALLLTYIREGCKFRSGNEAKRTRVSLS</sequence>
<accession>A0A382MIC1</accession>
<dbReference type="EMBL" id="UINC01093938">
    <property type="protein sequence ID" value="SVC48753.1"/>
    <property type="molecule type" value="Genomic_DNA"/>
</dbReference>
<reference evidence="1" key="1">
    <citation type="submission" date="2018-05" db="EMBL/GenBank/DDBJ databases">
        <authorList>
            <person name="Lanie J.A."/>
            <person name="Ng W.-L."/>
            <person name="Kazmierczak K.M."/>
            <person name="Andrzejewski T.M."/>
            <person name="Davidsen T.M."/>
            <person name="Wayne K.J."/>
            <person name="Tettelin H."/>
            <person name="Glass J.I."/>
            <person name="Rusch D."/>
            <person name="Podicherti R."/>
            <person name="Tsui H.-C.T."/>
            <person name="Winkler M.E."/>
        </authorList>
    </citation>
    <scope>NUCLEOTIDE SEQUENCE</scope>
</reference>
<dbReference type="GO" id="GO:0016491">
    <property type="term" value="F:oxidoreductase activity"/>
    <property type="evidence" value="ECO:0007669"/>
    <property type="project" value="UniProtKB-ARBA"/>
</dbReference>